<gene>
    <name evidence="1" type="ORF">C7I55_26950</name>
</gene>
<reference evidence="1 2" key="1">
    <citation type="submission" date="2018-03" db="EMBL/GenBank/DDBJ databases">
        <title>The draft genome of Sphingosinicella sp. GL-C-18.</title>
        <authorList>
            <person name="Liu L."/>
            <person name="Li L."/>
            <person name="Liang L."/>
            <person name="Zhang X."/>
            <person name="Wang T."/>
        </authorList>
    </citation>
    <scope>NUCLEOTIDE SEQUENCE [LARGE SCALE GENOMIC DNA]</scope>
    <source>
        <strain evidence="1 2">GL-C-18</strain>
    </source>
</reference>
<dbReference type="RefSeq" id="WP_106516157.1">
    <property type="nucleotide sequence ID" value="NZ_PXYI01000015.1"/>
</dbReference>
<protein>
    <submittedName>
        <fullName evidence="1">Uncharacterized protein</fullName>
    </submittedName>
</protein>
<evidence type="ECO:0000313" key="2">
    <source>
        <dbReference type="Proteomes" id="UP000241167"/>
    </source>
</evidence>
<sequence>MINPALPKTAATTPAKLHHVLGHDLSEESEGTGFACKGKFMALSPSTQIADAEYLLRRAEAEAVQANTSTSRAAEVHHKLASAYLDQLFGDSASGPAGAQRPAETAAALRSIFADWPLPNDSDDSFEEVVSGLAQA</sequence>
<organism evidence="1 2">
    <name type="scientific">Allosphingosinicella deserti</name>
    <dbReference type="NCBI Taxonomy" id="2116704"/>
    <lineage>
        <taxon>Bacteria</taxon>
        <taxon>Pseudomonadati</taxon>
        <taxon>Pseudomonadota</taxon>
        <taxon>Alphaproteobacteria</taxon>
        <taxon>Sphingomonadales</taxon>
        <taxon>Sphingomonadaceae</taxon>
        <taxon>Allosphingosinicella</taxon>
    </lineage>
</organism>
<keyword evidence="2" id="KW-1185">Reference proteome</keyword>
<dbReference type="EMBL" id="PXYI01000015">
    <property type="protein sequence ID" value="PSJ36329.1"/>
    <property type="molecule type" value="Genomic_DNA"/>
</dbReference>
<dbReference type="Proteomes" id="UP000241167">
    <property type="component" value="Unassembled WGS sequence"/>
</dbReference>
<comment type="caution">
    <text evidence="1">The sequence shown here is derived from an EMBL/GenBank/DDBJ whole genome shotgun (WGS) entry which is preliminary data.</text>
</comment>
<name>A0A2P7QED5_9SPHN</name>
<evidence type="ECO:0000313" key="1">
    <source>
        <dbReference type="EMBL" id="PSJ36329.1"/>
    </source>
</evidence>
<proteinExistence type="predicted"/>
<accession>A0A2P7QED5</accession>
<dbReference type="AlphaFoldDB" id="A0A2P7QED5"/>